<evidence type="ECO:0000256" key="1">
    <source>
        <dbReference type="ARBA" id="ARBA00004141"/>
    </source>
</evidence>
<dbReference type="Pfam" id="PF02361">
    <property type="entry name" value="CbiQ"/>
    <property type="match status" value="1"/>
</dbReference>
<sequence>MRNIDAFSSFHPLINCLYFILIFVFTMCLMHPIMLAISLLTGIGYNLYLNRQKSRRFNLVFILPMMLLAALLNPAFNHEGVTILMYLPNGNPLTLESITYGIAAAAMLAAVVIWFACYNAVMTSDKFVYLFGRIMPALSLILSMTLRFVPKFLTQIKVVSEAQRCIGRDVSNGSLIQRLKNGITIISIMITWSLENAIETADSMKSRGYGLTGRTAFAIYRFDSRDKMALIWLIYCTAYIAMGWLLNALYFRYFPVMKGADFSPFSISFMVIYFALCATPILINIYEDIKWKPSR</sequence>
<keyword evidence="2 5" id="KW-0812">Transmembrane</keyword>
<feature type="transmembrane region" description="Helical" evidence="5">
    <location>
        <begin position="57"/>
        <end position="77"/>
    </location>
</feature>
<dbReference type="Proteomes" id="UP000746471">
    <property type="component" value="Unassembled WGS sequence"/>
</dbReference>
<protein>
    <submittedName>
        <fullName evidence="6">Energy-coupling factor transporter transmembrane protein EcfT</fullName>
    </submittedName>
</protein>
<dbReference type="CDD" id="cd16914">
    <property type="entry name" value="EcfT"/>
    <property type="match status" value="1"/>
</dbReference>
<feature type="transmembrane region" description="Helical" evidence="5">
    <location>
        <begin position="130"/>
        <end position="149"/>
    </location>
</feature>
<feature type="transmembrane region" description="Helical" evidence="5">
    <location>
        <begin position="97"/>
        <end position="118"/>
    </location>
</feature>
<evidence type="ECO:0000313" key="6">
    <source>
        <dbReference type="EMBL" id="MBS7527669.1"/>
    </source>
</evidence>
<feature type="transmembrane region" description="Helical" evidence="5">
    <location>
        <begin position="265"/>
        <end position="286"/>
    </location>
</feature>
<comment type="caution">
    <text evidence="6">The sequence shown here is derived from an EMBL/GenBank/DDBJ whole genome shotgun (WGS) entry which is preliminary data.</text>
</comment>
<dbReference type="RefSeq" id="WP_213237530.1">
    <property type="nucleotide sequence ID" value="NZ_JAHBCL010000023.1"/>
</dbReference>
<keyword evidence="3 5" id="KW-1133">Transmembrane helix</keyword>
<evidence type="ECO:0000313" key="7">
    <source>
        <dbReference type="Proteomes" id="UP000746471"/>
    </source>
</evidence>
<organism evidence="6 7">
    <name type="scientific">Fusibacter paucivorans</name>
    <dbReference type="NCBI Taxonomy" id="76009"/>
    <lineage>
        <taxon>Bacteria</taxon>
        <taxon>Bacillati</taxon>
        <taxon>Bacillota</taxon>
        <taxon>Clostridia</taxon>
        <taxon>Eubacteriales</taxon>
        <taxon>Eubacteriales Family XII. Incertae Sedis</taxon>
        <taxon>Fusibacter</taxon>
    </lineage>
</organism>
<keyword evidence="7" id="KW-1185">Reference proteome</keyword>
<dbReference type="EMBL" id="JAHBCL010000023">
    <property type="protein sequence ID" value="MBS7527669.1"/>
    <property type="molecule type" value="Genomic_DNA"/>
</dbReference>
<reference evidence="6 7" key="1">
    <citation type="submission" date="2021-05" db="EMBL/GenBank/DDBJ databases">
        <title>Fusibacter ferrireducens sp. nov., an anaerobic, sulfur- and Fe-reducing bacterium isolated from the mangrove sediment.</title>
        <authorList>
            <person name="Qiu D."/>
        </authorList>
    </citation>
    <scope>NUCLEOTIDE SEQUENCE [LARGE SCALE GENOMIC DNA]</scope>
    <source>
        <strain evidence="6 7">DSM 12116</strain>
    </source>
</reference>
<accession>A0ABS5PR86</accession>
<name>A0ABS5PR86_9FIRM</name>
<comment type="subcellular location">
    <subcellularLocation>
        <location evidence="1">Membrane</location>
        <topology evidence="1">Multi-pass membrane protein</topology>
    </subcellularLocation>
</comment>
<proteinExistence type="predicted"/>
<gene>
    <name evidence="6" type="ORF">KHM83_13365</name>
</gene>
<keyword evidence="4 5" id="KW-0472">Membrane</keyword>
<evidence type="ECO:0000256" key="5">
    <source>
        <dbReference type="SAM" id="Phobius"/>
    </source>
</evidence>
<evidence type="ECO:0000256" key="2">
    <source>
        <dbReference type="ARBA" id="ARBA00022692"/>
    </source>
</evidence>
<feature type="transmembrane region" description="Helical" evidence="5">
    <location>
        <begin position="17"/>
        <end position="45"/>
    </location>
</feature>
<feature type="transmembrane region" description="Helical" evidence="5">
    <location>
        <begin position="229"/>
        <end position="253"/>
    </location>
</feature>
<evidence type="ECO:0000256" key="4">
    <source>
        <dbReference type="ARBA" id="ARBA00023136"/>
    </source>
</evidence>
<evidence type="ECO:0000256" key="3">
    <source>
        <dbReference type="ARBA" id="ARBA00022989"/>
    </source>
</evidence>
<dbReference type="InterPro" id="IPR003339">
    <property type="entry name" value="ABC/ECF_trnsptr_transmembrane"/>
</dbReference>